<dbReference type="Proteomes" id="UP000250928">
    <property type="component" value="Unassembled WGS sequence"/>
</dbReference>
<evidence type="ECO:0000256" key="1">
    <source>
        <dbReference type="SAM" id="Phobius"/>
    </source>
</evidence>
<keyword evidence="1" id="KW-0812">Transmembrane</keyword>
<name>A0A657PTD7_9GAMM</name>
<sequence>MENVPDHRDKSAIYKLEENTMINRSYVMRDQVRHVVQDIESCNITRLNRRSETQLHLIAVSVVTFVYILAAAVSG</sequence>
<feature type="transmembrane region" description="Helical" evidence="1">
    <location>
        <begin position="55"/>
        <end position="73"/>
    </location>
</feature>
<dbReference type="EMBL" id="PQCO01000156">
    <property type="protein sequence ID" value="PUE03581.1"/>
    <property type="molecule type" value="Genomic_DNA"/>
</dbReference>
<dbReference type="AlphaFoldDB" id="A0A657PTD7"/>
<keyword evidence="1" id="KW-1133">Transmembrane helix</keyword>
<evidence type="ECO:0000313" key="3">
    <source>
        <dbReference type="Proteomes" id="UP000250928"/>
    </source>
</evidence>
<accession>A0A657PTD7</accession>
<gene>
    <name evidence="2" type="ORF">C3L24_04530</name>
</gene>
<evidence type="ECO:0000313" key="2">
    <source>
        <dbReference type="EMBL" id="PUE03581.1"/>
    </source>
</evidence>
<organism evidence="2 3">
    <name type="scientific">Candidatus Sedimenticola endophacoides</name>
    <dbReference type="NCBI Taxonomy" id="2548426"/>
    <lineage>
        <taxon>Bacteria</taxon>
        <taxon>Pseudomonadati</taxon>
        <taxon>Pseudomonadota</taxon>
        <taxon>Gammaproteobacteria</taxon>
        <taxon>Chromatiales</taxon>
        <taxon>Sedimenticolaceae</taxon>
        <taxon>Sedimenticola</taxon>
    </lineage>
</organism>
<reference evidence="2 3" key="1">
    <citation type="submission" date="2018-01" db="EMBL/GenBank/DDBJ databases">
        <title>Novel co-symbiosis in the lucinid bivalve Phacoides pectinatus.</title>
        <authorList>
            <person name="Lim S.J."/>
            <person name="Davis B.G."/>
            <person name="Gill D.E."/>
            <person name="Engel A.S."/>
            <person name="Anderson L.C."/>
            <person name="Campbell B.J."/>
        </authorList>
    </citation>
    <scope>NUCLEOTIDE SEQUENCE [LARGE SCALE GENOMIC DNA]</scope>
    <source>
        <strain evidence="2">N3_P5</strain>
    </source>
</reference>
<proteinExistence type="predicted"/>
<keyword evidence="1" id="KW-0472">Membrane</keyword>
<protein>
    <submittedName>
        <fullName evidence="2">Uncharacterized protein</fullName>
    </submittedName>
</protein>
<comment type="caution">
    <text evidence="2">The sequence shown here is derived from an EMBL/GenBank/DDBJ whole genome shotgun (WGS) entry which is preliminary data.</text>
</comment>